<gene>
    <name evidence="2" type="ORF">CR513_50855</name>
</gene>
<name>A0A371EV92_MUCPR</name>
<dbReference type="Proteomes" id="UP000257109">
    <property type="component" value="Unassembled WGS sequence"/>
</dbReference>
<dbReference type="EMBL" id="QJKJ01011898">
    <property type="protein sequence ID" value="RDX69957.1"/>
    <property type="molecule type" value="Genomic_DNA"/>
</dbReference>
<protein>
    <submittedName>
        <fullName evidence="2">Uncharacterized protein</fullName>
    </submittedName>
</protein>
<evidence type="ECO:0000313" key="3">
    <source>
        <dbReference type="Proteomes" id="UP000257109"/>
    </source>
</evidence>
<evidence type="ECO:0000313" key="2">
    <source>
        <dbReference type="EMBL" id="RDX69957.1"/>
    </source>
</evidence>
<feature type="region of interest" description="Disordered" evidence="1">
    <location>
        <begin position="24"/>
        <end position="113"/>
    </location>
</feature>
<evidence type="ECO:0000256" key="1">
    <source>
        <dbReference type="SAM" id="MobiDB-lite"/>
    </source>
</evidence>
<feature type="non-terminal residue" evidence="2">
    <location>
        <position position="1"/>
    </location>
</feature>
<feature type="compositionally biased region" description="Basic and acidic residues" evidence="1">
    <location>
        <begin position="62"/>
        <end position="91"/>
    </location>
</feature>
<sequence length="113" mass="13225">MNVAGIRSHRWHAVEVKRFNRCQTTHPTMKQSKKEGYNGQEEVTQKARLPKREKHLKRDKCLRREREIREESGESRPGLEPHRGNGSRNEEQIQFINGTIKNPADQDPLYPAP</sequence>
<dbReference type="AlphaFoldDB" id="A0A371EV92"/>
<comment type="caution">
    <text evidence="2">The sequence shown here is derived from an EMBL/GenBank/DDBJ whole genome shotgun (WGS) entry which is preliminary data.</text>
</comment>
<proteinExistence type="predicted"/>
<accession>A0A371EV92</accession>
<reference evidence="2" key="1">
    <citation type="submission" date="2018-05" db="EMBL/GenBank/DDBJ databases">
        <title>Draft genome of Mucuna pruriens seed.</title>
        <authorList>
            <person name="Nnadi N.E."/>
            <person name="Vos R."/>
            <person name="Hasami M.H."/>
            <person name="Devisetty U.K."/>
            <person name="Aguiy J.C."/>
        </authorList>
    </citation>
    <scope>NUCLEOTIDE SEQUENCE [LARGE SCALE GENOMIC DNA]</scope>
    <source>
        <strain evidence="2">JCA_2017</strain>
    </source>
</reference>
<keyword evidence="3" id="KW-1185">Reference proteome</keyword>
<feature type="compositionally biased region" description="Basic residues" evidence="1">
    <location>
        <begin position="48"/>
        <end position="61"/>
    </location>
</feature>
<organism evidence="2 3">
    <name type="scientific">Mucuna pruriens</name>
    <name type="common">Velvet bean</name>
    <name type="synonym">Dolichos pruriens</name>
    <dbReference type="NCBI Taxonomy" id="157652"/>
    <lineage>
        <taxon>Eukaryota</taxon>
        <taxon>Viridiplantae</taxon>
        <taxon>Streptophyta</taxon>
        <taxon>Embryophyta</taxon>
        <taxon>Tracheophyta</taxon>
        <taxon>Spermatophyta</taxon>
        <taxon>Magnoliopsida</taxon>
        <taxon>eudicotyledons</taxon>
        <taxon>Gunneridae</taxon>
        <taxon>Pentapetalae</taxon>
        <taxon>rosids</taxon>
        <taxon>fabids</taxon>
        <taxon>Fabales</taxon>
        <taxon>Fabaceae</taxon>
        <taxon>Papilionoideae</taxon>
        <taxon>50 kb inversion clade</taxon>
        <taxon>NPAAA clade</taxon>
        <taxon>indigoferoid/millettioid clade</taxon>
        <taxon>Phaseoleae</taxon>
        <taxon>Mucuna</taxon>
    </lineage>
</organism>